<dbReference type="InterPro" id="IPR032781">
    <property type="entry name" value="ABC_tran_Xtn"/>
</dbReference>
<gene>
    <name evidence="6" type="ORF">FA13DRAFT_1755890</name>
</gene>
<dbReference type="PANTHER" id="PTHR19211">
    <property type="entry name" value="ATP-BINDING TRANSPORT PROTEIN-RELATED"/>
    <property type="match status" value="1"/>
</dbReference>
<dbReference type="OrthoDB" id="2110130at2759"/>
<feature type="compositionally biased region" description="Polar residues" evidence="4">
    <location>
        <begin position="277"/>
        <end position="288"/>
    </location>
</feature>
<dbReference type="SUPFAM" id="SSF52540">
    <property type="entry name" value="P-loop containing nucleoside triphosphate hydrolases"/>
    <property type="match status" value="2"/>
</dbReference>
<keyword evidence="2" id="KW-0547">Nucleotide-binding</keyword>
<dbReference type="EMBL" id="QPFP01000034">
    <property type="protein sequence ID" value="TEB28268.1"/>
    <property type="molecule type" value="Genomic_DNA"/>
</dbReference>
<feature type="region of interest" description="Disordered" evidence="4">
    <location>
        <begin position="273"/>
        <end position="295"/>
    </location>
</feature>
<dbReference type="Proteomes" id="UP000298030">
    <property type="component" value="Unassembled WGS sequence"/>
</dbReference>
<dbReference type="Gene3D" id="3.40.50.300">
    <property type="entry name" value="P-loop containing nucleotide triphosphate hydrolases"/>
    <property type="match status" value="3"/>
</dbReference>
<dbReference type="PROSITE" id="PS50893">
    <property type="entry name" value="ABC_TRANSPORTER_2"/>
    <property type="match status" value="2"/>
</dbReference>
<dbReference type="InterPro" id="IPR017871">
    <property type="entry name" value="ABC_transporter-like_CS"/>
</dbReference>
<keyword evidence="7" id="KW-1185">Reference proteome</keyword>
<evidence type="ECO:0000313" key="6">
    <source>
        <dbReference type="EMBL" id="TEB28268.1"/>
    </source>
</evidence>
<dbReference type="InterPro" id="IPR003439">
    <property type="entry name" value="ABC_transporter-like_ATP-bd"/>
</dbReference>
<dbReference type="InterPro" id="IPR027417">
    <property type="entry name" value="P-loop_NTPase"/>
</dbReference>
<evidence type="ECO:0000256" key="4">
    <source>
        <dbReference type="SAM" id="MobiDB-lite"/>
    </source>
</evidence>
<dbReference type="SMART" id="SM00382">
    <property type="entry name" value="AAA"/>
    <property type="match status" value="2"/>
</dbReference>
<organism evidence="6 7">
    <name type="scientific">Coprinellus micaceus</name>
    <name type="common">Glistening ink-cap mushroom</name>
    <name type="synonym">Coprinus micaceus</name>
    <dbReference type="NCBI Taxonomy" id="71717"/>
    <lineage>
        <taxon>Eukaryota</taxon>
        <taxon>Fungi</taxon>
        <taxon>Dikarya</taxon>
        <taxon>Basidiomycota</taxon>
        <taxon>Agaricomycotina</taxon>
        <taxon>Agaricomycetes</taxon>
        <taxon>Agaricomycetidae</taxon>
        <taxon>Agaricales</taxon>
        <taxon>Agaricineae</taxon>
        <taxon>Psathyrellaceae</taxon>
        <taxon>Coprinellus</taxon>
    </lineage>
</organism>
<evidence type="ECO:0000313" key="7">
    <source>
        <dbReference type="Proteomes" id="UP000298030"/>
    </source>
</evidence>
<dbReference type="GO" id="GO:0005524">
    <property type="term" value="F:ATP binding"/>
    <property type="evidence" value="ECO:0007669"/>
    <property type="project" value="UniProtKB-KW"/>
</dbReference>
<dbReference type="AlphaFoldDB" id="A0A4Y7T2T3"/>
<proteinExistence type="predicted"/>
<reference evidence="6 7" key="1">
    <citation type="journal article" date="2019" name="Nat. Ecol. Evol.">
        <title>Megaphylogeny resolves global patterns of mushroom evolution.</title>
        <authorList>
            <person name="Varga T."/>
            <person name="Krizsan K."/>
            <person name="Foldi C."/>
            <person name="Dima B."/>
            <person name="Sanchez-Garcia M."/>
            <person name="Sanchez-Ramirez S."/>
            <person name="Szollosi G.J."/>
            <person name="Szarkandi J.G."/>
            <person name="Papp V."/>
            <person name="Albert L."/>
            <person name="Andreopoulos W."/>
            <person name="Angelini C."/>
            <person name="Antonin V."/>
            <person name="Barry K.W."/>
            <person name="Bougher N.L."/>
            <person name="Buchanan P."/>
            <person name="Buyck B."/>
            <person name="Bense V."/>
            <person name="Catcheside P."/>
            <person name="Chovatia M."/>
            <person name="Cooper J."/>
            <person name="Damon W."/>
            <person name="Desjardin D."/>
            <person name="Finy P."/>
            <person name="Geml J."/>
            <person name="Haridas S."/>
            <person name="Hughes K."/>
            <person name="Justo A."/>
            <person name="Karasinski D."/>
            <person name="Kautmanova I."/>
            <person name="Kiss B."/>
            <person name="Kocsube S."/>
            <person name="Kotiranta H."/>
            <person name="LaButti K.M."/>
            <person name="Lechner B.E."/>
            <person name="Liimatainen K."/>
            <person name="Lipzen A."/>
            <person name="Lukacs Z."/>
            <person name="Mihaltcheva S."/>
            <person name="Morgado L.N."/>
            <person name="Niskanen T."/>
            <person name="Noordeloos M.E."/>
            <person name="Ohm R.A."/>
            <person name="Ortiz-Santana B."/>
            <person name="Ovrebo C."/>
            <person name="Racz N."/>
            <person name="Riley R."/>
            <person name="Savchenko A."/>
            <person name="Shiryaev A."/>
            <person name="Soop K."/>
            <person name="Spirin V."/>
            <person name="Szebenyi C."/>
            <person name="Tomsovsky M."/>
            <person name="Tulloss R.E."/>
            <person name="Uehling J."/>
            <person name="Grigoriev I.V."/>
            <person name="Vagvolgyi C."/>
            <person name="Papp T."/>
            <person name="Martin F.M."/>
            <person name="Miettinen O."/>
            <person name="Hibbett D.S."/>
            <person name="Nagy L.G."/>
        </authorList>
    </citation>
    <scope>NUCLEOTIDE SEQUENCE [LARGE SCALE GENOMIC DNA]</scope>
    <source>
        <strain evidence="6 7">FP101781</strain>
    </source>
</reference>
<accession>A0A4Y7T2T3</accession>
<dbReference type="FunFam" id="3.40.50.300:FF:001092">
    <property type="entry name" value="ATP-binding cassette sub-family F member 2"/>
    <property type="match status" value="1"/>
</dbReference>
<dbReference type="Pfam" id="PF12848">
    <property type="entry name" value="ABC_tran_Xtn"/>
    <property type="match status" value="1"/>
</dbReference>
<feature type="domain" description="ABC transporter" evidence="5">
    <location>
        <begin position="115"/>
        <end position="463"/>
    </location>
</feature>
<comment type="caution">
    <text evidence="6">The sequence shown here is derived from an EMBL/GenBank/DDBJ whole genome shotgun (WGS) entry which is preliminary data.</text>
</comment>
<dbReference type="InterPro" id="IPR003593">
    <property type="entry name" value="AAA+_ATPase"/>
</dbReference>
<evidence type="ECO:0000256" key="2">
    <source>
        <dbReference type="ARBA" id="ARBA00022741"/>
    </source>
</evidence>
<dbReference type="Pfam" id="PF00005">
    <property type="entry name" value="ABC_tran"/>
    <property type="match status" value="2"/>
</dbReference>
<protein>
    <submittedName>
        <fullName evidence="6">P-loop containing nucleoside triphosphate hydrolase protein</fullName>
    </submittedName>
</protein>
<keyword evidence="3" id="KW-0067">ATP-binding</keyword>
<dbReference type="CDD" id="cd03221">
    <property type="entry name" value="ABCF_EF-3"/>
    <property type="match status" value="1"/>
</dbReference>
<dbReference type="PANTHER" id="PTHR19211:SF129">
    <property type="entry name" value="ABC TRANSPORTER ATP-BINDING PROTEIN"/>
    <property type="match status" value="1"/>
</dbReference>
<feature type="domain" description="ABC transporter" evidence="5">
    <location>
        <begin position="551"/>
        <end position="772"/>
    </location>
</feature>
<keyword evidence="6" id="KW-0378">Hydrolase</keyword>
<dbReference type="STRING" id="71717.A0A4Y7T2T3"/>
<evidence type="ECO:0000256" key="3">
    <source>
        <dbReference type="ARBA" id="ARBA00022840"/>
    </source>
</evidence>
<keyword evidence="1" id="KW-0677">Repeat</keyword>
<evidence type="ECO:0000259" key="5">
    <source>
        <dbReference type="PROSITE" id="PS50893"/>
    </source>
</evidence>
<sequence>MFILIFQPPSSPSAQLMFSRTPTPLIRHPSVEDHHDSHEYHSGFHHELAEHRNGSGCSSLASVKLPLTISQKPKRTSKLRAGSKKSLTIEEPLITAYSQQSRFHRETFDANTTDIDIKGVNISVGQKDILVDAHLRFKAGVKYGMVGQNGVGKSVLMSVLGNNILIGLPQNVRFLHIQQLEEFAPGRTVLQEVLESDVERMRIIREAKLLHSISHSSKTYEDELNHAVHTILVQRSAAALDLSRKTAAKLSGQRGYEARQALLAAEAAHASLEKASPSAQTSSDSTPSIEAPAEGEAVAVPPFELTQKLVNDTMKEVFDAHETVDEKADELRARAILRGLGFKDEELDVDSKVRELSGGWRMRVMLAKALFIQPDVLLLDEPTNHLDLPAILWLEHHLLNSIQADTQTVVIVSHDRNFLDAVTTETIIFKDKMLTYHPGNYEDWESTTEEQRKRKMRLKELDDKRKQKIVASIQKNIQQAKSTGDDKRLGMVASRKKALDRMGMQRLEDGKRYKRSYHGYRADIEVESSFQTAPITLPTPFEVPFHTNAILQLSEVSFRYPGAKKDIIENVSLDVSPHARIGFLGPNGCGKSTLMNLLAGEAKPTEGEVKKHHRLRIGYFSQHTVDKLDLGLTPLEQLRAWYPEETISQPQALAHFASTVGVSGTYLVTKQKVGTMSGGERNRVALGCVTYCEPHVLLLDEITNHLDMKSVESVVEALREFGGAVVVVSHDMWFLKQVVEGEEEEEEGDDEREGGEKGGVVYIVNGKMGGLRRWESGLDHYVERVRKRAQKEVGS</sequence>
<dbReference type="InterPro" id="IPR050611">
    <property type="entry name" value="ABCF"/>
</dbReference>
<dbReference type="GO" id="GO:0016887">
    <property type="term" value="F:ATP hydrolysis activity"/>
    <property type="evidence" value="ECO:0007669"/>
    <property type="project" value="InterPro"/>
</dbReference>
<name>A0A4Y7T2T3_COPMI</name>
<dbReference type="PROSITE" id="PS00211">
    <property type="entry name" value="ABC_TRANSPORTER_1"/>
    <property type="match status" value="2"/>
</dbReference>
<evidence type="ECO:0000256" key="1">
    <source>
        <dbReference type="ARBA" id="ARBA00022737"/>
    </source>
</evidence>